<feature type="domain" description="ZipA C-terminal FtsZ-binding" evidence="4">
    <location>
        <begin position="217"/>
        <end position="344"/>
    </location>
</feature>
<reference evidence="6" key="2">
    <citation type="submission" date="2023-07" db="EMBL/GenBank/DDBJ databases">
        <title>Sorghum-associated microbial communities from plants grown in Nebraska, USA.</title>
        <authorList>
            <person name="Schachtman D."/>
        </authorList>
    </citation>
    <scope>NUCLEOTIDE SEQUENCE</scope>
    <source>
        <strain evidence="6">DS2795</strain>
    </source>
</reference>
<organism evidence="5 7">
    <name type="scientific">Variovorax boronicumulans</name>
    <dbReference type="NCBI Taxonomy" id="436515"/>
    <lineage>
        <taxon>Bacteria</taxon>
        <taxon>Pseudomonadati</taxon>
        <taxon>Pseudomonadota</taxon>
        <taxon>Betaproteobacteria</taxon>
        <taxon>Burkholderiales</taxon>
        <taxon>Comamonadaceae</taxon>
        <taxon>Variovorax</taxon>
    </lineage>
</organism>
<name>A0A250DLI0_9BURK</name>
<dbReference type="GeneID" id="82268300"/>
<keyword evidence="1" id="KW-0131">Cell cycle</keyword>
<dbReference type="RefSeq" id="WP_062471237.1">
    <property type="nucleotide sequence ID" value="NZ_BKDH01000001.1"/>
</dbReference>
<dbReference type="KEGG" id="vbo:CKY39_17650"/>
<keyword evidence="1 5" id="KW-0132">Cell division</keyword>
<evidence type="ECO:0000313" key="6">
    <source>
        <dbReference type="EMBL" id="MDP9926400.1"/>
    </source>
</evidence>
<keyword evidence="2" id="KW-1003">Cell membrane</keyword>
<dbReference type="Pfam" id="PF04354">
    <property type="entry name" value="ZipA_C"/>
    <property type="match status" value="1"/>
</dbReference>
<feature type="region of interest" description="Disordered" evidence="3">
    <location>
        <begin position="51"/>
        <end position="86"/>
    </location>
</feature>
<dbReference type="GO" id="GO:0090529">
    <property type="term" value="P:cell septum assembly"/>
    <property type="evidence" value="ECO:0007669"/>
    <property type="project" value="InterPro"/>
</dbReference>
<sequence>MSNLTLALAILGGLVLAAVVAYNTLMSRRNAPRQPDAVDVALAEAERALAGGSDGGVEPMLHADPSQVAGSDRHEPLFDPDLPAPSGVPVPTGERRGGLDPLIDVIAPISLEGLASGDAALASMPSTRRAGSKPVAIEGLNDLTSQWEPPAPGQRYRAFQVGVQLANRTGALNEIEYSEFVVKAQAFADAVNGAPEFPEMLDEVARARELDQFASAHDAQLGFVLRALHAAWSPGYVQQNAARLGFVAGIIPGRMVLPTSEAGLPPILGLSFDTQAALADDPAQSAIRELSLSLDVPQVDRGEEPFRRMREAAATLAREMDGVVTDSDGQLLRDETMDVIGTDLEQLYDTLDARDLAAGSPLARRLFS</sequence>
<dbReference type="SUPFAM" id="SSF64383">
    <property type="entry name" value="Cell-division protein ZipA, C-terminal domain"/>
    <property type="match status" value="1"/>
</dbReference>
<dbReference type="EMBL" id="CP023284">
    <property type="protein sequence ID" value="ATA54829.1"/>
    <property type="molecule type" value="Genomic_DNA"/>
</dbReference>
<dbReference type="SMART" id="SM00771">
    <property type="entry name" value="ZipA_C"/>
    <property type="match status" value="1"/>
</dbReference>
<dbReference type="GO" id="GO:0005886">
    <property type="term" value="C:plasma membrane"/>
    <property type="evidence" value="ECO:0007669"/>
    <property type="project" value="UniProtKB-SubCell"/>
</dbReference>
<proteinExistence type="inferred from homology"/>
<evidence type="ECO:0000259" key="4">
    <source>
        <dbReference type="SMART" id="SM00771"/>
    </source>
</evidence>
<dbReference type="EMBL" id="JAUSRR010000011">
    <property type="protein sequence ID" value="MDP9926400.1"/>
    <property type="molecule type" value="Genomic_DNA"/>
</dbReference>
<gene>
    <name evidence="5" type="ORF">CKY39_17650</name>
    <name evidence="6" type="ORF">J2W25_005449</name>
</gene>
<evidence type="ECO:0000313" key="7">
    <source>
        <dbReference type="Proteomes" id="UP000217154"/>
    </source>
</evidence>
<dbReference type="InterPro" id="IPR036765">
    <property type="entry name" value="ZipA_FtsZ-bd_C_sf"/>
</dbReference>
<accession>A0A250DLI0</accession>
<keyword evidence="2" id="KW-0997">Cell inner membrane</keyword>
<comment type="function">
    <text evidence="1">Essential cell division protein that stabilizes the FtsZ protofilaments by cross-linking them and that serves as a cytoplasmic membrane anchor for the Z ring. Also required for the recruitment to the septal ring of downstream cell division proteins.</text>
</comment>
<evidence type="ECO:0000256" key="2">
    <source>
        <dbReference type="RuleBase" id="RU003613"/>
    </source>
</evidence>
<dbReference type="AlphaFoldDB" id="A0A250DLI0"/>
<dbReference type="Proteomes" id="UP000217154">
    <property type="component" value="Chromosome"/>
</dbReference>
<keyword evidence="2" id="KW-0472">Membrane</keyword>
<dbReference type="Proteomes" id="UP001244295">
    <property type="component" value="Unassembled WGS sequence"/>
</dbReference>
<evidence type="ECO:0000256" key="1">
    <source>
        <dbReference type="RuleBase" id="RU003612"/>
    </source>
</evidence>
<evidence type="ECO:0000256" key="3">
    <source>
        <dbReference type="SAM" id="MobiDB-lite"/>
    </source>
</evidence>
<evidence type="ECO:0000313" key="5">
    <source>
        <dbReference type="EMBL" id="ATA54829.1"/>
    </source>
</evidence>
<comment type="subcellular location">
    <subcellularLocation>
        <location evidence="2">Cell inner membrane</location>
        <topology evidence="2">Single-pass type I membrane protein</topology>
    </subcellularLocation>
</comment>
<dbReference type="Gene3D" id="3.30.1400.10">
    <property type="entry name" value="ZipA, C-terminal FtsZ-binding domain"/>
    <property type="match status" value="1"/>
</dbReference>
<keyword evidence="2" id="KW-0812">Transmembrane</keyword>
<dbReference type="InterPro" id="IPR007449">
    <property type="entry name" value="ZipA_FtsZ-bd_C"/>
</dbReference>
<reference evidence="5 7" key="1">
    <citation type="submission" date="2017-09" db="EMBL/GenBank/DDBJ databases">
        <title>The diverse metabolic capabilities of V. boronicumulans make it an excellent choice for continued studies on novel biodegradation.</title>
        <authorList>
            <person name="Sun S."/>
        </authorList>
    </citation>
    <scope>NUCLEOTIDE SEQUENCE [LARGE SCALE GENOMIC DNA]</scope>
    <source>
        <strain evidence="5 7">J1</strain>
    </source>
</reference>
<comment type="similarity">
    <text evidence="1">Belongs to the ZipA family.</text>
</comment>
<protein>
    <recommendedName>
        <fullName evidence="1">Cell division protein ZipA</fullName>
    </recommendedName>
</protein>